<evidence type="ECO:0000313" key="2">
    <source>
        <dbReference type="EMBL" id="PNE40150.1"/>
    </source>
</evidence>
<dbReference type="Gene3D" id="3.50.50.60">
    <property type="entry name" value="FAD/NAD(P)-binding domain"/>
    <property type="match status" value="2"/>
</dbReference>
<gene>
    <name evidence="2" type="ORF">AOB60_03825</name>
</gene>
<dbReference type="PANTHER" id="PTHR43422">
    <property type="entry name" value="THIAMINE THIAZOLE SYNTHASE"/>
    <property type="match status" value="1"/>
</dbReference>
<keyword evidence="3" id="KW-1185">Reference proteome</keyword>
<name>A0A2N8PGL3_STRNR</name>
<dbReference type="InterPro" id="IPR036188">
    <property type="entry name" value="FAD/NAD-bd_sf"/>
</dbReference>
<comment type="caution">
    <text evidence="2">The sequence shown here is derived from an EMBL/GenBank/DDBJ whole genome shotgun (WGS) entry which is preliminary data.</text>
</comment>
<feature type="compositionally biased region" description="Pro residues" evidence="1">
    <location>
        <begin position="359"/>
        <end position="373"/>
    </location>
</feature>
<accession>A0A2N8PGL3</accession>
<sequence length="373" mass="40765">MVRLMPLRPHRPRRRALVVGAGIAGLLTARVLADTFAEVEVVEQDVLPTTPVQRPGVAQGHHVHGLTARGAEVMERLFPGLGAELATAGAPGGDFGQIVAFRFPDCWSPRIPTGIPLQTFSRPLLETHLRHRLTALDRIRIRIRDGVRVTGLTGSPTHVTGVRVRTRPAADLLARLTPVSSVRTYAHCANQRTHYHRLPHWPGGLLALGDAVCAFNPLYGQGMGIAAVAADLLHTMLARHTHPCEGDFTRAYQRRLARLTHRPWMMSTLQDRGWQPDPTSDRAARATGALLPVVQQAMADNPEVFRRFLAAMHMTRSSAVLLHPRAVLPVVATAIRPGRATADAPHLWWGHTPHTPTEPGTPTPQAPPPPRTP</sequence>
<evidence type="ECO:0000256" key="1">
    <source>
        <dbReference type="SAM" id="MobiDB-lite"/>
    </source>
</evidence>
<evidence type="ECO:0008006" key="4">
    <source>
        <dbReference type="Google" id="ProtNLM"/>
    </source>
</evidence>
<protein>
    <recommendedName>
        <fullName evidence="4">FAD-binding domain-containing protein</fullName>
    </recommendedName>
</protein>
<feature type="region of interest" description="Disordered" evidence="1">
    <location>
        <begin position="344"/>
        <end position="373"/>
    </location>
</feature>
<dbReference type="EMBL" id="LJSN01000002">
    <property type="protein sequence ID" value="PNE40150.1"/>
    <property type="molecule type" value="Genomic_DNA"/>
</dbReference>
<dbReference type="AlphaFoldDB" id="A0A2N8PGL3"/>
<dbReference type="PANTHER" id="PTHR43422:SF3">
    <property type="entry name" value="THIAMINE THIAZOLE SYNTHASE"/>
    <property type="match status" value="1"/>
</dbReference>
<reference evidence="3" key="1">
    <citation type="submission" date="2015-09" db="EMBL/GenBank/DDBJ databases">
        <authorList>
            <person name="Graham D.E."/>
            <person name="Mahan K.M."/>
            <person name="Klingeman D.M."/>
            <person name="Fida T."/>
            <person name="Giannone R.J."/>
            <person name="Hettich R.L."/>
            <person name="Parry R.J."/>
            <person name="Spain J.C."/>
        </authorList>
    </citation>
    <scope>NUCLEOTIDE SEQUENCE [LARGE SCALE GENOMIC DNA]</scope>
    <source>
        <strain evidence="3">JCM 4701</strain>
    </source>
</reference>
<dbReference type="SUPFAM" id="SSF51905">
    <property type="entry name" value="FAD/NAD(P)-binding domain"/>
    <property type="match status" value="1"/>
</dbReference>
<organism evidence="2 3">
    <name type="scientific">Streptomyces noursei</name>
    <name type="common">Streptomyces albulus</name>
    <dbReference type="NCBI Taxonomy" id="1971"/>
    <lineage>
        <taxon>Bacteria</taxon>
        <taxon>Bacillati</taxon>
        <taxon>Actinomycetota</taxon>
        <taxon>Actinomycetes</taxon>
        <taxon>Kitasatosporales</taxon>
        <taxon>Streptomycetaceae</taxon>
        <taxon>Streptomyces</taxon>
    </lineage>
</organism>
<dbReference type="Proteomes" id="UP000236047">
    <property type="component" value="Unassembled WGS sequence"/>
</dbReference>
<proteinExistence type="predicted"/>
<evidence type="ECO:0000313" key="3">
    <source>
        <dbReference type="Proteomes" id="UP000236047"/>
    </source>
</evidence>